<evidence type="ECO:0000256" key="2">
    <source>
        <dbReference type="SAM" id="MobiDB-lite"/>
    </source>
</evidence>
<feature type="region of interest" description="Disordered" evidence="2">
    <location>
        <begin position="1170"/>
        <end position="1200"/>
    </location>
</feature>
<feature type="compositionally biased region" description="Polar residues" evidence="2">
    <location>
        <begin position="342"/>
        <end position="367"/>
    </location>
</feature>
<feature type="region of interest" description="Disordered" evidence="2">
    <location>
        <begin position="1439"/>
        <end position="1489"/>
    </location>
</feature>
<feature type="region of interest" description="Disordered" evidence="2">
    <location>
        <begin position="535"/>
        <end position="558"/>
    </location>
</feature>
<feature type="region of interest" description="Disordered" evidence="2">
    <location>
        <begin position="1333"/>
        <end position="1369"/>
    </location>
</feature>
<feature type="compositionally biased region" description="Polar residues" evidence="2">
    <location>
        <begin position="785"/>
        <end position="817"/>
    </location>
</feature>
<proteinExistence type="predicted"/>
<feature type="region of interest" description="Disordered" evidence="2">
    <location>
        <begin position="572"/>
        <end position="602"/>
    </location>
</feature>
<sequence>AASVVLRSDPHCREQQAAQYKSDLETCKQEEADVTISDQTIGTFSEQASEIISEEKSRSQPAKETDAVPIDFDAQVLDISKMDAMQFFQEQEKSLQESFLSLPHKIFKKQGSPIPKSQHAAGMEHLNSLICLMEKLTSLKDENSKLRKRCDYLESTKTLLQTKRSLLCKDSHSSLAFITPPSHRKLFYTTHYPHRHDKTSLKTVIISLPRRHNGLSRRRTSSNPEELEHLELADSSSDQESRKAKSSMRRRSLSAGSSESRLKRGTEAVETDQTNRFKGQSRYNFSKYKSKSSKWKRVKKVFTGQKLYEDIGTTIRNIRDQARSHPEHHSTRSPRSRRSEYENSVNSTDDLCGDKTTSINLSSAETNRTLHKDQTEDDPDLTSDIWMGPPDWWAEYEARKKGARSSVSSDASSIIEITTTYLRSKPVTTIPTIETPSTTITSQEKHLPNAEVSLPDQFAINPNVKEANQDGDISKDWLLSETYTKFLHKSSSCKSIDLDNTTNSDQSKEEIKSTKKQHKSAWNRVKDIIHTRKDSIKRKLRRDKPGTESEEIYQDETAVSSDELTHSNFLQDGFLTRRTPKSSPLAARQQKTSESPLGTRKGVTKMHLSKSSNPESSHGNVNIAALLAGNISGEFSEKMREWEQLRNKSKFSSVRDDSDLGHLDISKMPPEFPVRTIDLRDLKGKVPDSASEGVNTEESNTSMEVLGAPSVSVDDILLPKSGGFSLKTQANKQQAKLDKEKRRARKQQARALEYGEKLEKLNGRVYQKGDVANCHDAHNPLTGRCSNSLSTQQQVTDSHEGGNSAQEEETSSGSPGLTQPFIDSADDTSTAETNSEGSLEEMEDEACTTATQICLTKSNIATLERANTQLLENLHTKEIEYIAVQEEVHRVNEKLTKAREDHCEEMERFHSDLAMGKFAEPVKLEVGELETTVGELEQTIKKMENFGEKLASSMESAAVGKWQSIDAEDTVHKQLVELIEQMRGLLVQASQTEEHSQKIMALSNFETLYAQAMKLQVQMNNLRLSHLERNREIMVIKRQLLLQEVNNLLLQADITRRETELYQFQEAKRFATVKRWNTFGGTERRRPQAQMELPVQTLTPTYGKAGSQKEIRQRQGEVPHINIPYIPEEVILTSETSTAHSAAATNSATEAVGDSQTALHKKILDKFLPQHETTRELSTNHVDTYRDQSRGRSPKHESPLLETYLAQQQVEGAKTLPKSYTISNHQQLRQNLPEQYFLTSTATLKTLKESAIINFQPNSSTESATESTDKITEDWNKLQSTSKKLNTKDSDLTKNAKSSSVKKTELTTLCDSAPLYNELAELRRMKKEMEKGASTLRVASSGQSSKYYSPTMESSTEEVSDQTVPRQRSLRKPLLPETALHSIDYSPVSSLKKRSKKSSIEKQIKFSTDSELLDLRDISVKPPLATRSGLRLQFTNECRNTDLKSPPSPLRDKILRQQKIKRDYRATSPYGSPASTRGKPPLPHQISPV</sequence>
<feature type="coiled-coil region" evidence="1">
    <location>
        <begin position="129"/>
        <end position="156"/>
    </location>
</feature>
<feature type="compositionally biased region" description="Polar residues" evidence="2">
    <location>
        <begin position="496"/>
        <end position="505"/>
    </location>
</feature>
<feature type="region of interest" description="Disordered" evidence="2">
    <location>
        <begin position="212"/>
        <end position="275"/>
    </location>
</feature>
<evidence type="ECO:0000256" key="1">
    <source>
        <dbReference type="SAM" id="Coils"/>
    </source>
</evidence>
<dbReference type="EMBL" id="HACG01041417">
    <property type="protein sequence ID" value="CEK88282.1"/>
    <property type="molecule type" value="Transcribed_RNA"/>
</dbReference>
<feature type="non-terminal residue" evidence="3">
    <location>
        <position position="1489"/>
    </location>
</feature>
<evidence type="ECO:0000313" key="3">
    <source>
        <dbReference type="EMBL" id="CEK88282.1"/>
    </source>
</evidence>
<reference evidence="3" key="1">
    <citation type="submission" date="2014-12" db="EMBL/GenBank/DDBJ databases">
        <title>Insight into the proteome of Arion vulgaris.</title>
        <authorList>
            <person name="Aradska J."/>
            <person name="Bulat T."/>
            <person name="Smidak R."/>
            <person name="Sarate P."/>
            <person name="Gangsoo J."/>
            <person name="Sialana F."/>
            <person name="Bilban M."/>
            <person name="Lubec G."/>
        </authorList>
    </citation>
    <scope>NUCLEOTIDE SEQUENCE</scope>
    <source>
        <tissue evidence="3">Skin</tissue>
    </source>
</reference>
<protein>
    <submittedName>
        <fullName evidence="3">Uncharacterized protein</fullName>
    </submittedName>
</protein>
<name>A0A0B7B5W2_9EUPU</name>
<organism evidence="3">
    <name type="scientific">Arion vulgaris</name>
    <dbReference type="NCBI Taxonomy" id="1028688"/>
    <lineage>
        <taxon>Eukaryota</taxon>
        <taxon>Metazoa</taxon>
        <taxon>Spiralia</taxon>
        <taxon>Lophotrochozoa</taxon>
        <taxon>Mollusca</taxon>
        <taxon>Gastropoda</taxon>
        <taxon>Heterobranchia</taxon>
        <taxon>Euthyneura</taxon>
        <taxon>Panpulmonata</taxon>
        <taxon>Eupulmonata</taxon>
        <taxon>Stylommatophora</taxon>
        <taxon>Helicina</taxon>
        <taxon>Arionoidea</taxon>
        <taxon>Arionidae</taxon>
        <taxon>Arion</taxon>
    </lineage>
</organism>
<feature type="region of interest" description="Disordered" evidence="2">
    <location>
        <begin position="728"/>
        <end position="748"/>
    </location>
</feature>
<accession>A0A0B7B5W2</accession>
<feature type="region of interest" description="Disordered" evidence="2">
    <location>
        <begin position="785"/>
        <end position="844"/>
    </location>
</feature>
<feature type="non-terminal residue" evidence="3">
    <location>
        <position position="1"/>
    </location>
</feature>
<feature type="region of interest" description="Disordered" evidence="2">
    <location>
        <begin position="496"/>
        <end position="522"/>
    </location>
</feature>
<feature type="compositionally biased region" description="Basic and acidic residues" evidence="2">
    <location>
        <begin position="1450"/>
        <end position="1465"/>
    </location>
</feature>
<gene>
    <name evidence="3" type="primary">ORF164370</name>
</gene>
<feature type="compositionally biased region" description="Basic and acidic residues" evidence="2">
    <location>
        <begin position="318"/>
        <end position="330"/>
    </location>
</feature>
<feature type="coiled-coil region" evidence="1">
    <location>
        <begin position="860"/>
        <end position="901"/>
    </location>
</feature>
<feature type="compositionally biased region" description="Basic and acidic residues" evidence="2">
    <location>
        <begin position="1183"/>
        <end position="1199"/>
    </location>
</feature>
<feature type="compositionally biased region" description="Polar residues" evidence="2">
    <location>
        <begin position="827"/>
        <end position="837"/>
    </location>
</feature>
<feature type="compositionally biased region" description="Polar residues" evidence="2">
    <location>
        <begin position="1337"/>
        <end position="1354"/>
    </location>
</feature>
<feature type="region of interest" description="Disordered" evidence="2">
    <location>
        <begin position="318"/>
        <end position="384"/>
    </location>
</feature>
<keyword evidence="1" id="KW-0175">Coiled coil</keyword>